<reference evidence="1 2" key="1">
    <citation type="journal article" date="2022" name="New Phytol.">
        <title>Ecological generalism drives hyperdiversity of secondary metabolite gene clusters in xylarialean endophytes.</title>
        <authorList>
            <person name="Franco M.E.E."/>
            <person name="Wisecaver J.H."/>
            <person name="Arnold A.E."/>
            <person name="Ju Y.M."/>
            <person name="Slot J.C."/>
            <person name="Ahrendt S."/>
            <person name="Moore L.P."/>
            <person name="Eastman K.E."/>
            <person name="Scott K."/>
            <person name="Konkel Z."/>
            <person name="Mondo S.J."/>
            <person name="Kuo A."/>
            <person name="Hayes R.D."/>
            <person name="Haridas S."/>
            <person name="Andreopoulos B."/>
            <person name="Riley R."/>
            <person name="LaButti K."/>
            <person name="Pangilinan J."/>
            <person name="Lipzen A."/>
            <person name="Amirebrahimi M."/>
            <person name="Yan J."/>
            <person name="Adam C."/>
            <person name="Keymanesh K."/>
            <person name="Ng V."/>
            <person name="Louie K."/>
            <person name="Northen T."/>
            <person name="Drula E."/>
            <person name="Henrissat B."/>
            <person name="Hsieh H.M."/>
            <person name="Youens-Clark K."/>
            <person name="Lutzoni F."/>
            <person name="Miadlikowska J."/>
            <person name="Eastwood D.C."/>
            <person name="Hamelin R.C."/>
            <person name="Grigoriev I.V."/>
            <person name="U'Ren J.M."/>
        </authorList>
    </citation>
    <scope>NUCLEOTIDE SEQUENCE [LARGE SCALE GENOMIC DNA]</scope>
    <source>
        <strain evidence="1 2">ER1909</strain>
    </source>
</reference>
<dbReference type="Proteomes" id="UP001497680">
    <property type="component" value="Unassembled WGS sequence"/>
</dbReference>
<protein>
    <submittedName>
        <fullName evidence="1">Uncharacterized protein</fullName>
    </submittedName>
</protein>
<organism evidence="1 2">
    <name type="scientific">Hypoxylon rubiginosum</name>
    <dbReference type="NCBI Taxonomy" id="110542"/>
    <lineage>
        <taxon>Eukaryota</taxon>
        <taxon>Fungi</taxon>
        <taxon>Dikarya</taxon>
        <taxon>Ascomycota</taxon>
        <taxon>Pezizomycotina</taxon>
        <taxon>Sordariomycetes</taxon>
        <taxon>Xylariomycetidae</taxon>
        <taxon>Xylariales</taxon>
        <taxon>Hypoxylaceae</taxon>
        <taxon>Hypoxylon</taxon>
    </lineage>
</organism>
<evidence type="ECO:0000313" key="1">
    <source>
        <dbReference type="EMBL" id="KAI6089676.1"/>
    </source>
</evidence>
<keyword evidence="2" id="KW-1185">Reference proteome</keyword>
<accession>A0ACC0DAV7</accession>
<sequence length="456" mass="50042">MAVIANYHVYVRDYHWSHRNLVVQSPILDLNSPSTTLIFRLLEGVNKEEPRVADSVTELIDDIRSEAYRTEAHGVIVSTDGRQNAQAPIWVPVNSHCKDDEIHVVNLTTFQVTKVPIAQICWVPGREGPNQNLYTVIGAPRKVLGKTLVLALVHPVGDPRGTKFVLLSPSELAGYDEIGDERKKSLFDIQLRAIQAKAPPPSSTLRDVYRLYSSPYRSGRGRRTLDEIMDEDLEVPGLPYSDGSSRGSFSDEDSAYGKPVHDSMVAAPSRPYDCGCTYSGLGPTHVTPRPPHRHGSDEDCSLGSAHKHCVFADHSPADCVISPAREPHSHCVDPMKAMLSDFERDNGWDSYADAEVLCEEVESGSGNQNFDAMDLDPAFVAFVEAPSPSPQLLLPDAQSESVFGRYSVARDMTPFQMPGADADVDIAASGVYGGLTLNPHVDFESYLSPEPPDLQF</sequence>
<comment type="caution">
    <text evidence="1">The sequence shown here is derived from an EMBL/GenBank/DDBJ whole genome shotgun (WGS) entry which is preliminary data.</text>
</comment>
<evidence type="ECO:0000313" key="2">
    <source>
        <dbReference type="Proteomes" id="UP001497680"/>
    </source>
</evidence>
<proteinExistence type="predicted"/>
<name>A0ACC0DAV7_9PEZI</name>
<gene>
    <name evidence="1" type="ORF">F4821DRAFT_51201</name>
</gene>
<dbReference type="EMBL" id="MU394294">
    <property type="protein sequence ID" value="KAI6089676.1"/>
    <property type="molecule type" value="Genomic_DNA"/>
</dbReference>